<sequence>MNSDNFFWFCIGGIMTGLVIFIVQYSRQLETRNAYQQGTIDNQSLWLEHEKAEKW</sequence>
<accession>A0A1J1LDN3</accession>
<keyword evidence="3" id="KW-1185">Reference proteome</keyword>
<proteinExistence type="predicted"/>
<evidence type="ECO:0000313" key="2">
    <source>
        <dbReference type="EMBL" id="CUR30262.1"/>
    </source>
</evidence>
<reference evidence="3" key="1">
    <citation type="submission" date="2015-10" db="EMBL/GenBank/DDBJ databases">
        <authorList>
            <person name="Regsiter A."/>
            <person name="william w."/>
        </authorList>
    </citation>
    <scope>NUCLEOTIDE SEQUENCE [LARGE SCALE GENOMIC DNA]</scope>
</reference>
<dbReference type="EMBL" id="CZDF01000002">
    <property type="protein sequence ID" value="CUR30262.1"/>
    <property type="molecule type" value="Genomic_DNA"/>
</dbReference>
<name>A0A1J1LDN3_9CYAN</name>
<evidence type="ECO:0000313" key="3">
    <source>
        <dbReference type="Proteomes" id="UP000184315"/>
    </source>
</evidence>
<protein>
    <submittedName>
        <fullName evidence="2">Uncharacterized protein</fullName>
    </submittedName>
</protein>
<dbReference type="RefSeq" id="WP_186440285.1">
    <property type="nucleotide sequence ID" value="NZ_LN889766.1"/>
</dbReference>
<organism evidence="2 3">
    <name type="scientific">Planktothrix tepida PCC 9214</name>
    <dbReference type="NCBI Taxonomy" id="671072"/>
    <lineage>
        <taxon>Bacteria</taxon>
        <taxon>Bacillati</taxon>
        <taxon>Cyanobacteriota</taxon>
        <taxon>Cyanophyceae</taxon>
        <taxon>Oscillatoriophycideae</taxon>
        <taxon>Oscillatoriales</taxon>
        <taxon>Microcoleaceae</taxon>
        <taxon>Planktothrix</taxon>
    </lineage>
</organism>
<keyword evidence="1" id="KW-0472">Membrane</keyword>
<keyword evidence="1" id="KW-1133">Transmembrane helix</keyword>
<dbReference type="AlphaFoldDB" id="A0A1J1LDN3"/>
<evidence type="ECO:0000256" key="1">
    <source>
        <dbReference type="SAM" id="Phobius"/>
    </source>
</evidence>
<dbReference type="Proteomes" id="UP000184315">
    <property type="component" value="Unassembled WGS sequence"/>
</dbReference>
<gene>
    <name evidence="2" type="ORF">PL9214100006</name>
</gene>
<feature type="transmembrane region" description="Helical" evidence="1">
    <location>
        <begin position="6"/>
        <end position="23"/>
    </location>
</feature>
<keyword evidence="1" id="KW-0812">Transmembrane</keyword>
<dbReference type="STRING" id="671072.PL9214100006"/>